<proteinExistence type="predicted"/>
<dbReference type="OrthoDB" id="10526720at2759"/>
<gene>
    <name evidence="2" type="ORF">EC973_006150</name>
</gene>
<comment type="caution">
    <text evidence="2">The sequence shown here is derived from an EMBL/GenBank/DDBJ whole genome shotgun (WGS) entry which is preliminary data.</text>
</comment>
<protein>
    <submittedName>
        <fullName evidence="2">Uncharacterized protein</fullName>
    </submittedName>
</protein>
<reference evidence="2" key="1">
    <citation type="submission" date="2020-01" db="EMBL/GenBank/DDBJ databases">
        <title>Genome Sequencing of Three Apophysomyces-Like Fungal Strains Confirms a Novel Fungal Genus in the Mucoromycota with divergent Burkholderia-like Endosymbiotic Bacteria.</title>
        <authorList>
            <person name="Stajich J.E."/>
            <person name="Macias A.M."/>
            <person name="Carter-House D."/>
            <person name="Lovett B."/>
            <person name="Kasson L.R."/>
            <person name="Berry K."/>
            <person name="Grigoriev I."/>
            <person name="Chang Y."/>
            <person name="Spatafora J."/>
            <person name="Kasson M.T."/>
        </authorList>
    </citation>
    <scope>NUCLEOTIDE SEQUENCE</scope>
    <source>
        <strain evidence="2">NRRL A-21654</strain>
    </source>
</reference>
<evidence type="ECO:0000313" key="2">
    <source>
        <dbReference type="EMBL" id="KAF7720769.1"/>
    </source>
</evidence>
<dbReference type="AlphaFoldDB" id="A0A8H7BES3"/>
<sequence>MFVDSTFYGDNEMRQHFAKTRDVYDDLVLLLTISATLPLIQSAVLEPLLAEHYNEASAIEQQVEHLDRQLQLERESIVSEFAGLFYVCYE</sequence>
<evidence type="ECO:0000256" key="1">
    <source>
        <dbReference type="SAM" id="Coils"/>
    </source>
</evidence>
<evidence type="ECO:0000313" key="3">
    <source>
        <dbReference type="Proteomes" id="UP000605846"/>
    </source>
</evidence>
<feature type="coiled-coil region" evidence="1">
    <location>
        <begin position="49"/>
        <end position="76"/>
    </location>
</feature>
<organism evidence="2 3">
    <name type="scientific">Apophysomyces ossiformis</name>
    <dbReference type="NCBI Taxonomy" id="679940"/>
    <lineage>
        <taxon>Eukaryota</taxon>
        <taxon>Fungi</taxon>
        <taxon>Fungi incertae sedis</taxon>
        <taxon>Mucoromycota</taxon>
        <taxon>Mucoromycotina</taxon>
        <taxon>Mucoromycetes</taxon>
        <taxon>Mucorales</taxon>
        <taxon>Mucorineae</taxon>
        <taxon>Mucoraceae</taxon>
        <taxon>Apophysomyces</taxon>
    </lineage>
</organism>
<name>A0A8H7BES3_9FUNG</name>
<dbReference type="EMBL" id="JABAYA010000372">
    <property type="protein sequence ID" value="KAF7720769.1"/>
    <property type="molecule type" value="Genomic_DNA"/>
</dbReference>
<keyword evidence="1" id="KW-0175">Coiled coil</keyword>
<dbReference type="Proteomes" id="UP000605846">
    <property type="component" value="Unassembled WGS sequence"/>
</dbReference>
<keyword evidence="3" id="KW-1185">Reference proteome</keyword>
<accession>A0A8H7BES3</accession>